<dbReference type="Gene3D" id="3.60.21.10">
    <property type="match status" value="1"/>
</dbReference>
<dbReference type="PANTHER" id="PTHR33393:SF12">
    <property type="entry name" value="CAPSULE BIOSYNTHESIS PROTEIN CAPA"/>
    <property type="match status" value="1"/>
</dbReference>
<name>A0A2A4HIA8_9GAMM</name>
<sequence>MTKPFKITFCGDTSLGYYYLEKSKNKYPEAYQRLKNDPFSFFEGVAPLLEGSDEIIVNLETVLTKKPGEPIEGKEYPGFDDPDVTIDVLKKLRVTAVTLANNHTMDFGEEKLVEMIDLLHANGIATIGAGRNTEEARKPYVINLPDSENKVYILNGMRARKRYIEYGFFAKKNKPGIASTNVDAIKKSIDSIRKLDVGAKIIVIPHWQGIDYKDVGEAQQKWCEDILTLGADMIVGHGSHKKDKVIEVEGKNAYLSIGNFVFNAPGRYASMDAEPYGLVPTLELKKHNNQWLSSCEAKVIHTNNKESGFRVKEKGALPSNVFNVYDFDKPFSTSKVMSAEFEKLGFDVSVNGRYLAVKLNGKECQLLETETSFTSLVGFRSLKDKDVSRELFARSNVNVANGRSYKASEKEEARLFFESIEPAVLKPLNGNKGKGVSVNVGKDGFDIAWDYAAKYTKDKIIVEDYFNSSQEARYLVVDGKCVAVSMRIPPYLVGDGESTISSLVDKENLRRRKNPNLVKRPLLIDESRKKGLESRGYNLNAVLEKGKELLIDSKANLSTGAHSMDITDLVHPSMKAVAEKVSKSVPGLDIIGVDILSKDYTQAASEDNYIVVEANTRPGIGGHIYPSYGKPINVAEYIAHSIYRKLNKG</sequence>
<accession>A0A2A4HIA8</accession>
<dbReference type="OrthoDB" id="9810718at2"/>
<feature type="domain" description="ATP-grasp" evidence="3">
    <location>
        <begin position="389"/>
        <end position="643"/>
    </location>
</feature>
<organism evidence="4 5">
    <name type="scientific">Vreelandella nigrificans</name>
    <dbReference type="NCBI Taxonomy" id="2042704"/>
    <lineage>
        <taxon>Bacteria</taxon>
        <taxon>Pseudomonadati</taxon>
        <taxon>Pseudomonadota</taxon>
        <taxon>Gammaproteobacteria</taxon>
        <taxon>Oceanospirillales</taxon>
        <taxon>Halomonadaceae</taxon>
        <taxon>Vreelandella</taxon>
    </lineage>
</organism>
<dbReference type="PROSITE" id="PS50975">
    <property type="entry name" value="ATP_GRASP"/>
    <property type="match status" value="1"/>
</dbReference>
<proteinExistence type="inferred from homology"/>
<keyword evidence="2" id="KW-0067">ATP-binding</keyword>
<dbReference type="SMART" id="SM00854">
    <property type="entry name" value="PGA_cap"/>
    <property type="match status" value="1"/>
</dbReference>
<dbReference type="PANTHER" id="PTHR33393">
    <property type="entry name" value="POLYGLUTAMINE SYNTHESIS ACCESSORY PROTEIN RV0574C-RELATED"/>
    <property type="match status" value="1"/>
</dbReference>
<dbReference type="InterPro" id="IPR013815">
    <property type="entry name" value="ATP_grasp_subdomain_1"/>
</dbReference>
<dbReference type="GO" id="GO:0046872">
    <property type="term" value="F:metal ion binding"/>
    <property type="evidence" value="ECO:0007669"/>
    <property type="project" value="InterPro"/>
</dbReference>
<dbReference type="Pfam" id="PF02955">
    <property type="entry name" value="GSH-S_ATP"/>
    <property type="match status" value="1"/>
</dbReference>
<evidence type="ECO:0000256" key="2">
    <source>
        <dbReference type="PROSITE-ProRule" id="PRU00409"/>
    </source>
</evidence>
<keyword evidence="2" id="KW-0547">Nucleotide-binding</keyword>
<dbReference type="InterPro" id="IPR011761">
    <property type="entry name" value="ATP-grasp"/>
</dbReference>
<comment type="caution">
    <text evidence="4">The sequence shown here is derived from an EMBL/GenBank/DDBJ whole genome shotgun (WGS) entry which is preliminary data.</text>
</comment>
<dbReference type="Pfam" id="PF09587">
    <property type="entry name" value="PGA_cap"/>
    <property type="match status" value="1"/>
</dbReference>
<evidence type="ECO:0000313" key="5">
    <source>
        <dbReference type="Proteomes" id="UP000218677"/>
    </source>
</evidence>
<dbReference type="InterPro" id="IPR004218">
    <property type="entry name" value="GSHS_ATP-bd"/>
</dbReference>
<dbReference type="SUPFAM" id="SSF56300">
    <property type="entry name" value="Metallo-dependent phosphatases"/>
    <property type="match status" value="1"/>
</dbReference>
<dbReference type="Gene3D" id="3.30.1490.20">
    <property type="entry name" value="ATP-grasp fold, A domain"/>
    <property type="match status" value="1"/>
</dbReference>
<comment type="similarity">
    <text evidence="1">Belongs to the CapA family.</text>
</comment>
<keyword evidence="5" id="KW-1185">Reference proteome</keyword>
<dbReference type="RefSeq" id="WP_096654705.1">
    <property type="nucleotide sequence ID" value="NZ_NWUX01000028.1"/>
</dbReference>
<dbReference type="SUPFAM" id="SSF56059">
    <property type="entry name" value="Glutathione synthetase ATP-binding domain-like"/>
    <property type="match status" value="1"/>
</dbReference>
<reference evidence="5" key="1">
    <citation type="submission" date="2017-09" db="EMBL/GenBank/DDBJ databases">
        <authorList>
            <person name="Cho G.-S."/>
            <person name="Oguntoyinbo F.A."/>
            <person name="Cnockaert M."/>
            <person name="Kabisch J."/>
            <person name="Neve H."/>
            <person name="Bockelmann W."/>
            <person name="Wenning M."/>
            <person name="Franz C.M."/>
            <person name="Vandamme P."/>
        </authorList>
    </citation>
    <scope>NUCLEOTIDE SEQUENCE [LARGE SCALE GENOMIC DNA]</scope>
    <source>
        <strain evidence="5">MBT G8648</strain>
    </source>
</reference>
<dbReference type="InterPro" id="IPR029052">
    <property type="entry name" value="Metallo-depent_PP-like"/>
</dbReference>
<dbReference type="AlphaFoldDB" id="A0A2A4HIA8"/>
<dbReference type="InterPro" id="IPR019079">
    <property type="entry name" value="Capsule_synth_CapA"/>
</dbReference>
<evidence type="ECO:0000256" key="1">
    <source>
        <dbReference type="ARBA" id="ARBA00005662"/>
    </source>
</evidence>
<gene>
    <name evidence="4" type="ORF">CPA45_20165</name>
</gene>
<dbReference type="GO" id="GO:0004363">
    <property type="term" value="F:glutathione synthase activity"/>
    <property type="evidence" value="ECO:0007669"/>
    <property type="project" value="InterPro"/>
</dbReference>
<evidence type="ECO:0000313" key="4">
    <source>
        <dbReference type="EMBL" id="PCF93841.1"/>
    </source>
</evidence>
<evidence type="ECO:0000259" key="3">
    <source>
        <dbReference type="PROSITE" id="PS50975"/>
    </source>
</evidence>
<dbReference type="Gene3D" id="3.30.470.20">
    <property type="entry name" value="ATP-grasp fold, B domain"/>
    <property type="match status" value="1"/>
</dbReference>
<dbReference type="InterPro" id="IPR052169">
    <property type="entry name" value="CW_Biosynth-Accessory"/>
</dbReference>
<dbReference type="GO" id="GO:0005524">
    <property type="term" value="F:ATP binding"/>
    <property type="evidence" value="ECO:0007669"/>
    <property type="project" value="UniProtKB-UniRule"/>
</dbReference>
<dbReference type="Proteomes" id="UP000218677">
    <property type="component" value="Unassembled WGS sequence"/>
</dbReference>
<protein>
    <recommendedName>
        <fullName evidence="3">ATP-grasp domain-containing protein</fullName>
    </recommendedName>
</protein>
<dbReference type="EMBL" id="NWUX01000028">
    <property type="protein sequence ID" value="PCF93841.1"/>
    <property type="molecule type" value="Genomic_DNA"/>
</dbReference>